<feature type="region of interest" description="Disordered" evidence="1">
    <location>
        <begin position="68"/>
        <end position="98"/>
    </location>
</feature>
<feature type="region of interest" description="Disordered" evidence="1">
    <location>
        <begin position="1"/>
        <end position="31"/>
    </location>
</feature>
<evidence type="ECO:0000313" key="2">
    <source>
        <dbReference type="EMBL" id="CAD1835910.1"/>
    </source>
</evidence>
<name>A0A6V7PYS6_ANACO</name>
<evidence type="ECO:0000256" key="1">
    <source>
        <dbReference type="SAM" id="MobiDB-lite"/>
    </source>
</evidence>
<protein>
    <submittedName>
        <fullName evidence="2">Uncharacterized protein</fullName>
    </submittedName>
</protein>
<accession>A0A6V7PYS6</accession>
<sequence>MALGGRARKALRLKFNPPRRQNQGNGLQGNQDRLGDYYCNNRDCWKGNRICCNTGLVQSYYAHITGPGSENSEVGSRARKATPTVKGTPIDTETGQTPKKGEGLILRLSHTLSCSSYNVVSRTLARIDLYLRELAIAVGAYPDPETATISTATRENVSMAMAREARKESVVLWLCLILGHQSNSGHPYKTAYSLAKTKTGFVSPSSSGDLTPKPKRWTALDNASSSVRNSYTACSCEPTDSNGFCLPGRSFAAWASVSNSRMNTTYREPHLDLRLASQGKVQSRKVASPMRMALISRNAAQKKSSKPLKGERRIQKRNVKKKAIFTFTLKENMTCSSFRLIFFLRVEGVVNSHDKMPVPIAFASLVPDLSLAALMKSNAPFGSFTLKSILPLACLSVFLAFCLLFPNQEWNLVRRVDSLTCTFSRLSSLCLLSGLSFLSKSQIGTLKRNGRPCPLLTLLNRMHMWVRHPSFLPLVASSWGVPLRAPPLARLAFQLIRLKMTLKTWNDNTFGNVHSNLSLAEKEVVHLEQL</sequence>
<dbReference type="AlphaFoldDB" id="A0A6V7PYS6"/>
<feature type="compositionally biased region" description="Basic residues" evidence="1">
    <location>
        <begin position="1"/>
        <end position="12"/>
    </location>
</feature>
<feature type="compositionally biased region" description="Low complexity" evidence="1">
    <location>
        <begin position="19"/>
        <end position="31"/>
    </location>
</feature>
<gene>
    <name evidence="2" type="ORF">CB5_LOCUS19121</name>
</gene>
<organism evidence="2">
    <name type="scientific">Ananas comosus var. bracteatus</name>
    <name type="common">red pineapple</name>
    <dbReference type="NCBI Taxonomy" id="296719"/>
    <lineage>
        <taxon>Eukaryota</taxon>
        <taxon>Viridiplantae</taxon>
        <taxon>Streptophyta</taxon>
        <taxon>Embryophyta</taxon>
        <taxon>Tracheophyta</taxon>
        <taxon>Spermatophyta</taxon>
        <taxon>Magnoliopsida</taxon>
        <taxon>Liliopsida</taxon>
        <taxon>Poales</taxon>
        <taxon>Bromeliaceae</taxon>
        <taxon>Bromelioideae</taxon>
        <taxon>Ananas</taxon>
    </lineage>
</organism>
<proteinExistence type="predicted"/>
<dbReference type="EMBL" id="LR862153">
    <property type="protein sequence ID" value="CAD1835910.1"/>
    <property type="molecule type" value="Genomic_DNA"/>
</dbReference>
<reference evidence="2" key="1">
    <citation type="submission" date="2020-07" db="EMBL/GenBank/DDBJ databases">
        <authorList>
            <person name="Lin J."/>
        </authorList>
    </citation>
    <scope>NUCLEOTIDE SEQUENCE</scope>
</reference>